<sequence length="94" mass="10892">MPSEEQDNHPRTQQRNNGAELEALPPGLLANCRFRHPRGFHENSDHTDIALLDENSPHLYTMYSYIRNMKGLYIPAKVIYLSTKRVLHSHILVI</sequence>
<evidence type="ECO:0000256" key="1">
    <source>
        <dbReference type="SAM" id="MobiDB-lite"/>
    </source>
</evidence>
<feature type="compositionally biased region" description="Basic and acidic residues" evidence="1">
    <location>
        <begin position="1"/>
        <end position="10"/>
    </location>
</feature>
<dbReference type="InParanoid" id="C5LCX8"/>
<evidence type="ECO:0000313" key="2">
    <source>
        <dbReference type="EMBL" id="EER05431.1"/>
    </source>
</evidence>
<keyword evidence="3" id="KW-1185">Reference proteome</keyword>
<gene>
    <name evidence="2" type="ORF">Pmar_PMAR024894</name>
</gene>
<proteinExistence type="predicted"/>
<accession>C5LCX8</accession>
<dbReference type="AlphaFoldDB" id="C5LCX8"/>
<evidence type="ECO:0000313" key="3">
    <source>
        <dbReference type="Proteomes" id="UP000007800"/>
    </source>
</evidence>
<feature type="region of interest" description="Disordered" evidence="1">
    <location>
        <begin position="1"/>
        <end position="22"/>
    </location>
</feature>
<dbReference type="Proteomes" id="UP000007800">
    <property type="component" value="Unassembled WGS sequence"/>
</dbReference>
<name>C5LCX8_PERM5</name>
<reference evidence="2 3" key="1">
    <citation type="submission" date="2008-07" db="EMBL/GenBank/DDBJ databases">
        <authorList>
            <person name="El-Sayed N."/>
            <person name="Caler E."/>
            <person name="Inman J."/>
            <person name="Amedeo P."/>
            <person name="Hass B."/>
            <person name="Wortman J."/>
        </authorList>
    </citation>
    <scope>NUCLEOTIDE SEQUENCE [LARGE SCALE GENOMIC DNA]</scope>
    <source>
        <strain evidence="3">ATCC 50983 / TXsc</strain>
    </source>
</reference>
<dbReference type="GeneID" id="9041713"/>
<dbReference type="EMBL" id="GG680938">
    <property type="protein sequence ID" value="EER05431.1"/>
    <property type="molecule type" value="Genomic_DNA"/>
</dbReference>
<dbReference type="RefSeq" id="XP_002773615.1">
    <property type="nucleotide sequence ID" value="XM_002773569.1"/>
</dbReference>
<organism evidence="3">
    <name type="scientific">Perkinsus marinus (strain ATCC 50983 / TXsc)</name>
    <dbReference type="NCBI Taxonomy" id="423536"/>
    <lineage>
        <taxon>Eukaryota</taxon>
        <taxon>Sar</taxon>
        <taxon>Alveolata</taxon>
        <taxon>Perkinsozoa</taxon>
        <taxon>Perkinsea</taxon>
        <taxon>Perkinsida</taxon>
        <taxon>Perkinsidae</taxon>
        <taxon>Perkinsus</taxon>
    </lineage>
</organism>
<protein>
    <submittedName>
        <fullName evidence="2">Uncharacterized protein</fullName>
    </submittedName>
</protein>